<sequence length="235" mass="24353">MRNDVIEIVQDVAAGIPALRPARPPATLDELVRVFRAVDEPLVGALRARLPEGRWVLDAVDGAVQFLQGLPQWCVTATLVRDGEPVLAVLHSPLLGETYSAERGGGAWRDGAPVGPSRKTDLSAAVVATSQPPAFPPQPAANALAGRKLPGVLDRVAAVRNLGPTSWQVADVAAGRLDLFWEYGQDAENLLGASLVAREAGAVVTAADGSPWHAGAPSFLAAGPGLHAAAVRVLG</sequence>
<dbReference type="EC" id="3.1.3.25" evidence="1"/>
<name>A0ABS2S7K8_9PSEU</name>
<dbReference type="InterPro" id="IPR000760">
    <property type="entry name" value="Inositol_monophosphatase-like"/>
</dbReference>
<evidence type="ECO:0000313" key="1">
    <source>
        <dbReference type="EMBL" id="MBM7811965.1"/>
    </source>
</evidence>
<dbReference type="GO" id="GO:0052834">
    <property type="term" value="F:inositol monophosphate phosphatase activity"/>
    <property type="evidence" value="ECO:0007669"/>
    <property type="project" value="UniProtKB-EC"/>
</dbReference>
<comment type="caution">
    <text evidence="1">The sequence shown here is derived from an EMBL/GenBank/DDBJ whole genome shotgun (WGS) entry which is preliminary data.</text>
</comment>
<dbReference type="Proteomes" id="UP001195724">
    <property type="component" value="Unassembled WGS sequence"/>
</dbReference>
<accession>A0ABS2S7K8</accession>
<keyword evidence="2" id="KW-1185">Reference proteome</keyword>
<dbReference type="CDD" id="cd01637">
    <property type="entry name" value="IMPase_like"/>
    <property type="match status" value="1"/>
</dbReference>
<evidence type="ECO:0000313" key="2">
    <source>
        <dbReference type="Proteomes" id="UP001195724"/>
    </source>
</evidence>
<dbReference type="EMBL" id="JAFBCL010000001">
    <property type="protein sequence ID" value="MBM7811965.1"/>
    <property type="molecule type" value="Genomic_DNA"/>
</dbReference>
<dbReference type="PANTHER" id="PTHR20854:SF4">
    <property type="entry name" value="INOSITOL-1-MONOPHOSPHATASE-RELATED"/>
    <property type="match status" value="1"/>
</dbReference>
<dbReference type="Gene3D" id="3.40.190.80">
    <property type="match status" value="1"/>
</dbReference>
<reference evidence="1 2" key="1">
    <citation type="submission" date="2021-01" db="EMBL/GenBank/DDBJ databases">
        <title>Sequencing the genomes of 1000 actinobacteria strains.</title>
        <authorList>
            <person name="Klenk H.-P."/>
        </authorList>
    </citation>
    <scope>NUCLEOTIDE SEQUENCE [LARGE SCALE GENOMIC DNA]</scope>
    <source>
        <strain evidence="1 2">DSM 44581</strain>
    </source>
</reference>
<proteinExistence type="predicted"/>
<dbReference type="SUPFAM" id="SSF56655">
    <property type="entry name" value="Carbohydrate phosphatase"/>
    <property type="match status" value="1"/>
</dbReference>
<keyword evidence="1" id="KW-0378">Hydrolase</keyword>
<gene>
    <name evidence="1" type="ORF">JOE68_002830</name>
</gene>
<protein>
    <submittedName>
        <fullName evidence="1">Myo-inositol-1(Or 4)-monophosphatase</fullName>
        <ecNumber evidence="1">3.1.3.25</ecNumber>
    </submittedName>
</protein>
<dbReference type="Gene3D" id="3.30.540.10">
    <property type="entry name" value="Fructose-1,6-Bisphosphatase, subunit A, domain 1"/>
    <property type="match status" value="1"/>
</dbReference>
<dbReference type="Pfam" id="PF00459">
    <property type="entry name" value="Inositol_P"/>
    <property type="match status" value="1"/>
</dbReference>
<organism evidence="1 2">
    <name type="scientific">Saccharothrix algeriensis</name>
    <dbReference type="NCBI Taxonomy" id="173560"/>
    <lineage>
        <taxon>Bacteria</taxon>
        <taxon>Bacillati</taxon>
        <taxon>Actinomycetota</taxon>
        <taxon>Actinomycetes</taxon>
        <taxon>Pseudonocardiales</taxon>
        <taxon>Pseudonocardiaceae</taxon>
        <taxon>Saccharothrix</taxon>
    </lineage>
</organism>
<dbReference type="RefSeq" id="WP_204842789.1">
    <property type="nucleotide sequence ID" value="NZ_JAFBCL010000001.1"/>
</dbReference>
<dbReference type="PANTHER" id="PTHR20854">
    <property type="entry name" value="INOSITOL MONOPHOSPHATASE"/>
    <property type="match status" value="1"/>
</dbReference>